<accession>A0ABU6C348</accession>
<dbReference type="EMBL" id="JAOZYB010000006">
    <property type="protein sequence ID" value="MEB3959148.1"/>
    <property type="molecule type" value="Genomic_DNA"/>
</dbReference>
<reference evidence="2 3" key="1">
    <citation type="submission" date="2022-10" db="EMBL/GenBank/DDBJ databases">
        <authorList>
            <person name="Xie J."/>
            <person name="Shen N."/>
        </authorList>
    </citation>
    <scope>NUCLEOTIDE SEQUENCE [LARGE SCALE GENOMIC DNA]</scope>
    <source>
        <strain evidence="2 3">DSM 41681</strain>
    </source>
</reference>
<keyword evidence="1" id="KW-0732">Signal</keyword>
<feature type="signal peptide" evidence="1">
    <location>
        <begin position="1"/>
        <end position="25"/>
    </location>
</feature>
<comment type="caution">
    <text evidence="2">The sequence shown here is derived from an EMBL/GenBank/DDBJ whole genome shotgun (WGS) entry which is preliminary data.</text>
</comment>
<dbReference type="RefSeq" id="WP_324766131.1">
    <property type="nucleotide sequence ID" value="NZ_BAAATS010000013.1"/>
</dbReference>
<dbReference type="Proteomes" id="UP001352223">
    <property type="component" value="Unassembled WGS sequence"/>
</dbReference>
<keyword evidence="3" id="KW-1185">Reference proteome</keyword>
<gene>
    <name evidence="2" type="ORF">OKJ48_02585</name>
</gene>
<name>A0ABU6C348_9ACTN</name>
<protein>
    <recommendedName>
        <fullName evidence="4">Secreted protein</fullName>
    </recommendedName>
</protein>
<evidence type="ECO:0000256" key="1">
    <source>
        <dbReference type="SAM" id="SignalP"/>
    </source>
</evidence>
<sequence>MKRITTTAALTGTFSVLLLAAPATAAGPHDVLSDLASAAVSSSTCGEYVEKLPSAVLSGRGGENFSGLCDVVSS</sequence>
<evidence type="ECO:0000313" key="3">
    <source>
        <dbReference type="Proteomes" id="UP001352223"/>
    </source>
</evidence>
<evidence type="ECO:0008006" key="4">
    <source>
        <dbReference type="Google" id="ProtNLM"/>
    </source>
</evidence>
<proteinExistence type="predicted"/>
<evidence type="ECO:0000313" key="2">
    <source>
        <dbReference type="EMBL" id="MEB3959148.1"/>
    </source>
</evidence>
<feature type="chain" id="PRO_5047495491" description="Secreted protein" evidence="1">
    <location>
        <begin position="26"/>
        <end position="74"/>
    </location>
</feature>
<organism evidence="2 3">
    <name type="scientific">Streptomyces kunmingensis</name>
    <dbReference type="NCBI Taxonomy" id="68225"/>
    <lineage>
        <taxon>Bacteria</taxon>
        <taxon>Bacillati</taxon>
        <taxon>Actinomycetota</taxon>
        <taxon>Actinomycetes</taxon>
        <taxon>Kitasatosporales</taxon>
        <taxon>Streptomycetaceae</taxon>
        <taxon>Streptomyces</taxon>
    </lineage>
</organism>